<dbReference type="SMART" id="SM00382">
    <property type="entry name" value="AAA"/>
    <property type="match status" value="1"/>
</dbReference>
<dbReference type="InterPro" id="IPR018449">
    <property type="entry name" value="NIL_domain"/>
</dbReference>
<keyword evidence="6" id="KW-1278">Translocase</keyword>
<feature type="domain" description="ABC transporter" evidence="11">
    <location>
        <begin position="9"/>
        <end position="248"/>
    </location>
</feature>
<evidence type="ECO:0000256" key="9">
    <source>
        <dbReference type="ARBA" id="ARBA00049360"/>
    </source>
</evidence>
<comment type="similarity">
    <text evidence="1">Belongs to the ABC transporter superfamily.</text>
</comment>
<evidence type="ECO:0000256" key="10">
    <source>
        <dbReference type="ARBA" id="ARBA00055994"/>
    </source>
</evidence>
<organism evidence="12 13">
    <name type="scientific">Secundilactobacillus collinoides DSM 20515 = JCM 1123</name>
    <dbReference type="NCBI Taxonomy" id="1423733"/>
    <lineage>
        <taxon>Bacteria</taxon>
        <taxon>Bacillati</taxon>
        <taxon>Bacillota</taxon>
        <taxon>Bacilli</taxon>
        <taxon>Lactobacillales</taxon>
        <taxon>Lactobacillaceae</taxon>
        <taxon>Secundilactobacillus</taxon>
    </lineage>
</organism>
<name>A0A0R2BJF3_SECCO</name>
<dbReference type="Pfam" id="PF00005">
    <property type="entry name" value="ABC_tran"/>
    <property type="match status" value="1"/>
</dbReference>
<dbReference type="PANTHER" id="PTHR43166:SF30">
    <property type="entry name" value="METHIONINE IMPORT ATP-BINDING PROTEIN METN"/>
    <property type="match status" value="1"/>
</dbReference>
<dbReference type="PANTHER" id="PTHR43166">
    <property type="entry name" value="AMINO ACID IMPORT ATP-BINDING PROTEIN"/>
    <property type="match status" value="1"/>
</dbReference>
<dbReference type="InterPro" id="IPR041701">
    <property type="entry name" value="MetN_ABC"/>
</dbReference>
<dbReference type="InterPro" id="IPR003593">
    <property type="entry name" value="AAA+_ATPase"/>
</dbReference>
<dbReference type="Gene3D" id="3.30.70.260">
    <property type="match status" value="1"/>
</dbReference>
<dbReference type="InterPro" id="IPR027417">
    <property type="entry name" value="P-loop_NTPase"/>
</dbReference>
<evidence type="ECO:0000256" key="2">
    <source>
        <dbReference type="ARBA" id="ARBA00022448"/>
    </source>
</evidence>
<accession>A0A0R2BJF3</accession>
<keyword evidence="2" id="KW-0813">Transport</keyword>
<dbReference type="InterPro" id="IPR050086">
    <property type="entry name" value="MetN_ABC_transporter-like"/>
</dbReference>
<keyword evidence="7" id="KW-0029">Amino-acid transport</keyword>
<evidence type="ECO:0000313" key="12">
    <source>
        <dbReference type="EMBL" id="KRM76038.1"/>
    </source>
</evidence>
<dbReference type="SUPFAM" id="SSF52540">
    <property type="entry name" value="P-loop containing nucleoside triphosphate hydrolases"/>
    <property type="match status" value="1"/>
</dbReference>
<protein>
    <submittedName>
        <fullName evidence="12">Abc superfamily atp binding cassette transporter, binding protein</fullName>
    </submittedName>
</protein>
<evidence type="ECO:0000256" key="3">
    <source>
        <dbReference type="ARBA" id="ARBA00022475"/>
    </source>
</evidence>
<comment type="caution">
    <text evidence="12">The sequence shown here is derived from an EMBL/GenBank/DDBJ whole genome shotgun (WGS) entry which is preliminary data.</text>
</comment>
<sequence>MAEDISNVIDLQDIRVTFKNSGKDLKAVDDVNLKIKKGDIYGIIGYSGAGKSTLVRVINLLQQPSEGKVIVNGQDLRELKPVKLREARQKIGMIFQHFNLMKSRTVLGNVEYPLLGKKISKQERQEKALTLLKRVGLEEYANTYPQRLSGGQKQRVAIARALATEPEVLISDEATSALDPKTTKAILELLKKLNDELGLTIVLITHEMQVIKSICHNVAVMDEGRIIERGTVAKVFTDPQEKLTTDFVETSTNVKAAIDRITATINVEDLPDNQELVYFNFIGNATKQSILSELSQTYHVAENILFANIDQIDGENVGYMIAIIEGELVPFNKALEDLRPHGVKTQILSGVPVKGDEA</sequence>
<evidence type="ECO:0000256" key="5">
    <source>
        <dbReference type="ARBA" id="ARBA00022840"/>
    </source>
</evidence>
<evidence type="ECO:0000313" key="13">
    <source>
        <dbReference type="Proteomes" id="UP000051845"/>
    </source>
</evidence>
<dbReference type="PROSITE" id="PS00211">
    <property type="entry name" value="ABC_TRANSPORTER_1"/>
    <property type="match status" value="1"/>
</dbReference>
<dbReference type="Proteomes" id="UP000051845">
    <property type="component" value="Unassembled WGS sequence"/>
</dbReference>
<keyword evidence="4" id="KW-0547">Nucleotide-binding</keyword>
<dbReference type="GO" id="GO:0005886">
    <property type="term" value="C:plasma membrane"/>
    <property type="evidence" value="ECO:0007669"/>
    <property type="project" value="UniProtKB-ARBA"/>
</dbReference>
<dbReference type="InterPro" id="IPR003439">
    <property type="entry name" value="ABC_transporter-like_ATP-bd"/>
</dbReference>
<evidence type="ECO:0000256" key="4">
    <source>
        <dbReference type="ARBA" id="ARBA00022741"/>
    </source>
</evidence>
<evidence type="ECO:0000259" key="11">
    <source>
        <dbReference type="PROSITE" id="PS50893"/>
    </source>
</evidence>
<comment type="function">
    <text evidence="10">Part of the ABC transporter FtsEX involved in cellular division. Has ATPase activity. Essential for cell division and viability.</text>
</comment>
<dbReference type="FunFam" id="3.40.50.300:FF:000056">
    <property type="entry name" value="Cell division ATP-binding protein FtsE"/>
    <property type="match status" value="1"/>
</dbReference>
<keyword evidence="3" id="KW-1003">Cell membrane</keyword>
<dbReference type="GO" id="GO:0005524">
    <property type="term" value="F:ATP binding"/>
    <property type="evidence" value="ECO:0007669"/>
    <property type="project" value="UniProtKB-KW"/>
</dbReference>
<dbReference type="STRING" id="33960.TY91_14020"/>
<dbReference type="Pfam" id="PF09383">
    <property type="entry name" value="NIL"/>
    <property type="match status" value="1"/>
</dbReference>
<proteinExistence type="inferred from homology"/>
<keyword evidence="5" id="KW-0067">ATP-binding</keyword>
<dbReference type="GO" id="GO:0006865">
    <property type="term" value="P:amino acid transport"/>
    <property type="evidence" value="ECO:0007669"/>
    <property type="project" value="UniProtKB-KW"/>
</dbReference>
<dbReference type="GO" id="GO:0016887">
    <property type="term" value="F:ATP hydrolysis activity"/>
    <property type="evidence" value="ECO:0007669"/>
    <property type="project" value="InterPro"/>
</dbReference>
<dbReference type="CDD" id="cd03258">
    <property type="entry name" value="ABC_MetN_methionine_transporter"/>
    <property type="match status" value="1"/>
</dbReference>
<dbReference type="PROSITE" id="PS50893">
    <property type="entry name" value="ABC_TRANSPORTER_2"/>
    <property type="match status" value="1"/>
</dbReference>
<dbReference type="RefSeq" id="WP_054759380.1">
    <property type="nucleotide sequence ID" value="NZ_AYYR01000039.1"/>
</dbReference>
<dbReference type="Gene3D" id="3.40.50.300">
    <property type="entry name" value="P-loop containing nucleotide triphosphate hydrolases"/>
    <property type="match status" value="1"/>
</dbReference>
<keyword evidence="8" id="KW-0472">Membrane</keyword>
<comment type="catalytic activity">
    <reaction evidence="9">
        <text>ATP + H2O = ADP + phosphate + H(+)</text>
        <dbReference type="Rhea" id="RHEA:13065"/>
        <dbReference type="ChEBI" id="CHEBI:15377"/>
        <dbReference type="ChEBI" id="CHEBI:15378"/>
        <dbReference type="ChEBI" id="CHEBI:30616"/>
        <dbReference type="ChEBI" id="CHEBI:43474"/>
        <dbReference type="ChEBI" id="CHEBI:456216"/>
    </reaction>
</comment>
<dbReference type="SMART" id="SM00930">
    <property type="entry name" value="NIL"/>
    <property type="match status" value="1"/>
</dbReference>
<dbReference type="PATRIC" id="fig|1423733.4.peg.1963"/>
<dbReference type="InterPro" id="IPR017871">
    <property type="entry name" value="ABC_transporter-like_CS"/>
</dbReference>
<gene>
    <name evidence="12" type="ORF">FC82_GL001863</name>
</gene>
<dbReference type="EMBL" id="AYYR01000039">
    <property type="protein sequence ID" value="KRM76038.1"/>
    <property type="molecule type" value="Genomic_DNA"/>
</dbReference>
<evidence type="ECO:0000256" key="8">
    <source>
        <dbReference type="ARBA" id="ARBA00023136"/>
    </source>
</evidence>
<evidence type="ECO:0000256" key="6">
    <source>
        <dbReference type="ARBA" id="ARBA00022967"/>
    </source>
</evidence>
<evidence type="ECO:0000256" key="7">
    <source>
        <dbReference type="ARBA" id="ARBA00022970"/>
    </source>
</evidence>
<evidence type="ECO:0000256" key="1">
    <source>
        <dbReference type="ARBA" id="ARBA00005417"/>
    </source>
</evidence>
<dbReference type="InterPro" id="IPR045865">
    <property type="entry name" value="ACT-like_dom_sf"/>
</dbReference>
<reference evidence="12 13" key="1">
    <citation type="journal article" date="2015" name="Genome Announc.">
        <title>Expanding the biotechnology potential of lactobacilli through comparative genomics of 213 strains and associated genera.</title>
        <authorList>
            <person name="Sun Z."/>
            <person name="Harris H.M."/>
            <person name="McCann A."/>
            <person name="Guo C."/>
            <person name="Argimon S."/>
            <person name="Zhang W."/>
            <person name="Yang X."/>
            <person name="Jeffery I.B."/>
            <person name="Cooney J.C."/>
            <person name="Kagawa T.F."/>
            <person name="Liu W."/>
            <person name="Song Y."/>
            <person name="Salvetti E."/>
            <person name="Wrobel A."/>
            <person name="Rasinkangas P."/>
            <person name="Parkhill J."/>
            <person name="Rea M.C."/>
            <person name="O'Sullivan O."/>
            <person name="Ritari J."/>
            <person name="Douillard F.P."/>
            <person name="Paul Ross R."/>
            <person name="Yang R."/>
            <person name="Briner A.E."/>
            <person name="Felis G.E."/>
            <person name="de Vos W.M."/>
            <person name="Barrangou R."/>
            <person name="Klaenhammer T.R."/>
            <person name="Caufield P.W."/>
            <person name="Cui Y."/>
            <person name="Zhang H."/>
            <person name="O'Toole P.W."/>
        </authorList>
    </citation>
    <scope>NUCLEOTIDE SEQUENCE [LARGE SCALE GENOMIC DNA]</scope>
    <source>
        <strain evidence="12 13">DSM 20515</strain>
    </source>
</reference>
<dbReference type="SUPFAM" id="SSF55021">
    <property type="entry name" value="ACT-like"/>
    <property type="match status" value="1"/>
</dbReference>
<dbReference type="AlphaFoldDB" id="A0A0R2BJF3"/>